<organism evidence="1 2">
    <name type="scientific">Janthinobacterium lividum</name>
    <dbReference type="NCBI Taxonomy" id="29581"/>
    <lineage>
        <taxon>Bacteria</taxon>
        <taxon>Pseudomonadati</taxon>
        <taxon>Pseudomonadota</taxon>
        <taxon>Betaproteobacteria</taxon>
        <taxon>Burkholderiales</taxon>
        <taxon>Oxalobacteraceae</taxon>
        <taxon>Janthinobacterium</taxon>
    </lineage>
</organism>
<evidence type="ECO:0000313" key="2">
    <source>
        <dbReference type="Proteomes" id="UP000179840"/>
    </source>
</evidence>
<evidence type="ECO:0000313" key="1">
    <source>
        <dbReference type="EMBL" id="OHV97031.1"/>
    </source>
</evidence>
<dbReference type="Proteomes" id="UP000179840">
    <property type="component" value="Unassembled WGS sequence"/>
</dbReference>
<comment type="caution">
    <text evidence="1">The sequence shown here is derived from an EMBL/GenBank/DDBJ whole genome shotgun (WGS) entry which is preliminary data.</text>
</comment>
<reference evidence="1 2" key="1">
    <citation type="submission" date="2015-06" db="EMBL/GenBank/DDBJ databases">
        <title>Draft genome sequencing of a biphenyl-degrading bacterium, Janthinobacterium lividum MEG1.</title>
        <authorList>
            <person name="Shimodaira J."/>
            <person name="Hatta T."/>
        </authorList>
    </citation>
    <scope>NUCLEOTIDE SEQUENCE [LARGE SCALE GENOMIC DNA]</scope>
    <source>
        <strain evidence="1 2">MEG1</strain>
    </source>
</reference>
<dbReference type="EMBL" id="LFKP01000005">
    <property type="protein sequence ID" value="OHV97031.1"/>
    <property type="molecule type" value="Genomic_DNA"/>
</dbReference>
<dbReference type="AlphaFoldDB" id="A0A1S1UBD7"/>
<accession>A0A1S1UBD7</accession>
<dbReference type="RefSeq" id="WP_071076164.1">
    <property type="nucleotide sequence ID" value="NZ_LFKP01000005.1"/>
</dbReference>
<sequence>MSTTNPYITDLGRAPYELAHLMRTLPVSMPVGHVMTTEERQKAQAAIAHASNANYALMAGMEAIGNILFAAVTNENFPPKEETLSSIAALITHMAVEAQVMQETQSDLQSNLDVDAERAARVQPHKKAAK</sequence>
<proteinExistence type="predicted"/>
<protein>
    <submittedName>
        <fullName evidence="1">Uncharacterized protein</fullName>
    </submittedName>
</protein>
<name>A0A1S1UBD7_9BURK</name>
<gene>
    <name evidence="1" type="ORF">AKG95_06900</name>
</gene>